<dbReference type="InterPro" id="IPR012159">
    <property type="entry name" value="YejM-like"/>
</dbReference>
<evidence type="ECO:0000313" key="9">
    <source>
        <dbReference type="EMBL" id="MFJ5446693.1"/>
    </source>
</evidence>
<dbReference type="CDD" id="cd16148">
    <property type="entry name" value="sulfatase_like"/>
    <property type="match status" value="1"/>
</dbReference>
<organism evidence="9 10">
    <name type="scientific">Methylobacillus methanolivorans</name>
    <dbReference type="NCBI Taxonomy" id="1848927"/>
    <lineage>
        <taxon>Bacteria</taxon>
        <taxon>Pseudomonadati</taxon>
        <taxon>Pseudomonadota</taxon>
        <taxon>Betaproteobacteria</taxon>
        <taxon>Nitrosomonadales</taxon>
        <taxon>Methylophilaceae</taxon>
        <taxon>Methylobacillus</taxon>
    </lineage>
</organism>
<keyword evidence="3 6" id="KW-0812">Transmembrane</keyword>
<evidence type="ECO:0000259" key="8">
    <source>
        <dbReference type="Pfam" id="PF11893"/>
    </source>
</evidence>
<evidence type="ECO:0000256" key="4">
    <source>
        <dbReference type="ARBA" id="ARBA00022989"/>
    </source>
</evidence>
<dbReference type="PANTHER" id="PTHR47371:SF3">
    <property type="entry name" value="PHOSPHOGLYCEROL TRANSFERASE I"/>
    <property type="match status" value="1"/>
</dbReference>
<dbReference type="Pfam" id="PF00884">
    <property type="entry name" value="Sulfatase"/>
    <property type="match status" value="1"/>
</dbReference>
<dbReference type="InterPro" id="IPR024588">
    <property type="entry name" value="YejM_N"/>
</dbReference>
<feature type="transmembrane region" description="Helical" evidence="6">
    <location>
        <begin position="119"/>
        <end position="138"/>
    </location>
</feature>
<dbReference type="InterPro" id="IPR000917">
    <property type="entry name" value="Sulfatase_N"/>
</dbReference>
<comment type="subcellular location">
    <subcellularLocation>
        <location evidence="1">Cell membrane</location>
        <topology evidence="1">Multi-pass membrane protein</topology>
    </subcellularLocation>
</comment>
<dbReference type="Proteomes" id="UP001617669">
    <property type="component" value="Unassembled WGS sequence"/>
</dbReference>
<keyword evidence="4 6" id="KW-1133">Transmembrane helix</keyword>
<feature type="transmembrane region" description="Helical" evidence="6">
    <location>
        <begin position="26"/>
        <end position="42"/>
    </location>
</feature>
<dbReference type="Pfam" id="PF11893">
    <property type="entry name" value="DUF3413"/>
    <property type="match status" value="1"/>
</dbReference>
<keyword evidence="10" id="KW-1185">Reference proteome</keyword>
<dbReference type="InterPro" id="IPR017850">
    <property type="entry name" value="Alkaline_phosphatase_core_sf"/>
</dbReference>
<proteinExistence type="predicted"/>
<sequence length="640" mass="72554">MALELRQIHDFHDVMYPMRSLNTSTRLIYFYLLSYFPVALLASDSIKLQEAWQAGLTSFILVAASWLCYSAYYLLPSALLTWLVYRLLRKHTWPAYVTGVLTTSVTTLLLYANAKLYTLYGTFINGFIINLVTTPGGIDSLGGSAESSLGFGLIAAGFVILQVALLFLAHILGKKHRTTKAPSLKRASTLLLLATVGVHLGYAAQDAMGKTATTELAEQVPFFQTVTAKGLFKHLGMNIAERPKLRIDGRLNYPLNPLSIKAPAKPYNILWLTAESWRADMLNPEVMPRTWEFAQRAQRFTRNYSGGNGTRMGVFSMFTGLPGNYWFPFLRDQRGAAIIDVLQQQGYDMSLYTSAMFSYPEFDRTIFSHVPVAHMQSLQKNGHPGWMNDRQNVGDLLNFIDTHDQAKPFFGFMFFESPHARYYFPEESVIRRPYKDDINYATLSREALMHDIEPIKNRYINAVHHLDSQFGRIFDYLEQHQLLDHTIVILVGDHGEEFMERGYWGHNSTFVNEQVRTPLLLWLPDVPAGVHDQLSSHMDIVPTLMPYLGVENPVADYALGHDLLRGPERQFAYISDWSRIAYVDKAIKLSMNVSGYARSKISSANDEALNPAGNAEAQKQQVNIMLQIMHDLTRFLDKTS</sequence>
<evidence type="ECO:0000256" key="2">
    <source>
        <dbReference type="ARBA" id="ARBA00022475"/>
    </source>
</evidence>
<dbReference type="SUPFAM" id="SSF53649">
    <property type="entry name" value="Alkaline phosphatase-like"/>
    <property type="match status" value="1"/>
</dbReference>
<name>A0ABW8GMQ2_9PROT</name>
<comment type="caution">
    <text evidence="9">The sequence shown here is derived from an EMBL/GenBank/DDBJ whole genome shotgun (WGS) entry which is preliminary data.</text>
</comment>
<feature type="transmembrane region" description="Helical" evidence="6">
    <location>
        <begin position="184"/>
        <end position="204"/>
    </location>
</feature>
<feature type="domain" description="Sulfatase N-terminal" evidence="7">
    <location>
        <begin position="268"/>
        <end position="550"/>
    </location>
</feature>
<feature type="transmembrane region" description="Helical" evidence="6">
    <location>
        <begin position="95"/>
        <end position="112"/>
    </location>
</feature>
<evidence type="ECO:0000259" key="7">
    <source>
        <dbReference type="Pfam" id="PF00884"/>
    </source>
</evidence>
<dbReference type="RefSeq" id="WP_400882502.1">
    <property type="nucleotide sequence ID" value="NZ_JBIWXY010000002.1"/>
</dbReference>
<evidence type="ECO:0000313" key="10">
    <source>
        <dbReference type="Proteomes" id="UP001617669"/>
    </source>
</evidence>
<feature type="transmembrane region" description="Helical" evidence="6">
    <location>
        <begin position="54"/>
        <end position="75"/>
    </location>
</feature>
<accession>A0ABW8GMQ2</accession>
<dbReference type="Gene3D" id="3.40.720.10">
    <property type="entry name" value="Alkaline Phosphatase, subunit A"/>
    <property type="match status" value="1"/>
</dbReference>
<reference evidence="9 10" key="1">
    <citation type="submission" date="2024-11" db="EMBL/GenBank/DDBJ databases">
        <authorList>
            <person name="Kaparullina E.N."/>
            <person name="Delegan Y.A."/>
            <person name="Doronina N.V."/>
        </authorList>
    </citation>
    <scope>NUCLEOTIDE SEQUENCE [LARGE SCALE GENOMIC DNA]</scope>
    <source>
        <strain evidence="9 10">7sh_L</strain>
    </source>
</reference>
<evidence type="ECO:0000256" key="5">
    <source>
        <dbReference type="ARBA" id="ARBA00023136"/>
    </source>
</evidence>
<protein>
    <submittedName>
        <fullName evidence="9">Sulfatase-like hydrolase/transferase</fullName>
    </submittedName>
</protein>
<feature type="transmembrane region" description="Helical" evidence="6">
    <location>
        <begin position="150"/>
        <end position="172"/>
    </location>
</feature>
<dbReference type="PIRSF" id="PIRSF004950">
    <property type="entry name" value="Mmb_sulf_HI0842"/>
    <property type="match status" value="1"/>
</dbReference>
<evidence type="ECO:0000256" key="3">
    <source>
        <dbReference type="ARBA" id="ARBA00022692"/>
    </source>
</evidence>
<keyword evidence="2" id="KW-1003">Cell membrane</keyword>
<feature type="domain" description="Inner membrane protein YejM N-terminal" evidence="8">
    <location>
        <begin position="29"/>
        <end position="259"/>
    </location>
</feature>
<dbReference type="InterPro" id="IPR050448">
    <property type="entry name" value="OpgB/LTA_synthase_biosynth"/>
</dbReference>
<dbReference type="EMBL" id="JBIWXY010000002">
    <property type="protein sequence ID" value="MFJ5446693.1"/>
    <property type="molecule type" value="Genomic_DNA"/>
</dbReference>
<dbReference type="PANTHER" id="PTHR47371">
    <property type="entry name" value="LIPOTEICHOIC ACID SYNTHASE"/>
    <property type="match status" value="1"/>
</dbReference>
<gene>
    <name evidence="9" type="ORF">ACIKP9_10685</name>
</gene>
<evidence type="ECO:0000256" key="1">
    <source>
        <dbReference type="ARBA" id="ARBA00004651"/>
    </source>
</evidence>
<keyword evidence="5 6" id="KW-0472">Membrane</keyword>
<evidence type="ECO:0000256" key="6">
    <source>
        <dbReference type="SAM" id="Phobius"/>
    </source>
</evidence>